<dbReference type="AlphaFoldDB" id="A0A1A9UX17"/>
<keyword evidence="3" id="KW-1185">Reference proteome</keyword>
<evidence type="ECO:0000256" key="1">
    <source>
        <dbReference type="SAM" id="Phobius"/>
    </source>
</evidence>
<accession>A0A1A9UX17</accession>
<protein>
    <submittedName>
        <fullName evidence="2">Uncharacterized protein</fullName>
    </submittedName>
</protein>
<keyword evidence="1" id="KW-0472">Membrane</keyword>
<organism evidence="2 3">
    <name type="scientific">Glossina austeni</name>
    <name type="common">Savannah tsetse fly</name>
    <dbReference type="NCBI Taxonomy" id="7395"/>
    <lineage>
        <taxon>Eukaryota</taxon>
        <taxon>Metazoa</taxon>
        <taxon>Ecdysozoa</taxon>
        <taxon>Arthropoda</taxon>
        <taxon>Hexapoda</taxon>
        <taxon>Insecta</taxon>
        <taxon>Pterygota</taxon>
        <taxon>Neoptera</taxon>
        <taxon>Endopterygota</taxon>
        <taxon>Diptera</taxon>
        <taxon>Brachycera</taxon>
        <taxon>Muscomorpha</taxon>
        <taxon>Hippoboscoidea</taxon>
        <taxon>Glossinidae</taxon>
        <taxon>Glossina</taxon>
    </lineage>
</organism>
<evidence type="ECO:0000313" key="3">
    <source>
        <dbReference type="Proteomes" id="UP000078200"/>
    </source>
</evidence>
<dbReference type="VEuPathDB" id="VectorBase:GAUT018580"/>
<keyword evidence="1" id="KW-1133">Transmembrane helix</keyword>
<feature type="transmembrane region" description="Helical" evidence="1">
    <location>
        <begin position="106"/>
        <end position="127"/>
    </location>
</feature>
<evidence type="ECO:0000313" key="2">
    <source>
        <dbReference type="EnsemblMetazoa" id="GAUT018580-PA"/>
    </source>
</evidence>
<keyword evidence="1" id="KW-0812">Transmembrane</keyword>
<dbReference type="Proteomes" id="UP000078200">
    <property type="component" value="Unassembled WGS sequence"/>
</dbReference>
<feature type="transmembrane region" description="Helical" evidence="1">
    <location>
        <begin position="139"/>
        <end position="160"/>
    </location>
</feature>
<proteinExistence type="predicted"/>
<sequence length="217" mass="23638">MQQHQAPAPAPTYRTASSLFLFLSCVWRCGRSVSAPVWQVLSIVAGLLLLPLLRCKAEFCRGSGICDRFVLTAIVTCAVDIVYVDAVDDLVVAVTPLRETVVTPDLLGLVVACCTGCGIVFNNVEIVSPLWARARWRGGGLLIFGWGVTVTYSSSLYVGWRPTWECRFSPYSNQVPARAPLTTTPESPTSTLLLRESNFDSPKLLLFSILNLPLACA</sequence>
<reference evidence="2" key="1">
    <citation type="submission" date="2020-05" db="UniProtKB">
        <authorList>
            <consortium name="EnsemblMetazoa"/>
        </authorList>
    </citation>
    <scope>IDENTIFICATION</scope>
    <source>
        <strain evidence="2">TTRI</strain>
    </source>
</reference>
<feature type="transmembrane region" description="Helical" evidence="1">
    <location>
        <begin position="36"/>
        <end position="53"/>
    </location>
</feature>
<name>A0A1A9UX17_GLOAU</name>
<dbReference type="EnsemblMetazoa" id="GAUT018580-RA">
    <property type="protein sequence ID" value="GAUT018580-PA"/>
    <property type="gene ID" value="GAUT018580"/>
</dbReference>
<feature type="transmembrane region" description="Helical" evidence="1">
    <location>
        <begin position="65"/>
        <end position="86"/>
    </location>
</feature>